<evidence type="ECO:0000256" key="1">
    <source>
        <dbReference type="ARBA" id="ARBA00004123"/>
    </source>
</evidence>
<dbReference type="EMBL" id="MCFC01000044">
    <property type="protein sequence ID" value="ORY26778.1"/>
    <property type="molecule type" value="Genomic_DNA"/>
</dbReference>
<evidence type="ECO:0000259" key="7">
    <source>
        <dbReference type="PROSITE" id="PS50048"/>
    </source>
</evidence>
<dbReference type="PANTHER" id="PTHR31845">
    <property type="entry name" value="FINGER DOMAIN PROTEIN, PUTATIVE-RELATED"/>
    <property type="match status" value="1"/>
</dbReference>
<dbReference type="SMART" id="SM00066">
    <property type="entry name" value="GAL4"/>
    <property type="match status" value="1"/>
</dbReference>
<dbReference type="InterPro" id="IPR036864">
    <property type="entry name" value="Zn2-C6_fun-type_DNA-bd_sf"/>
</dbReference>
<evidence type="ECO:0000256" key="6">
    <source>
        <dbReference type="SAM" id="MobiDB-lite"/>
    </source>
</evidence>
<keyword evidence="2" id="KW-0805">Transcription regulation</keyword>
<proteinExistence type="predicted"/>
<evidence type="ECO:0000256" key="5">
    <source>
        <dbReference type="ARBA" id="ARBA00023242"/>
    </source>
</evidence>
<evidence type="ECO:0000256" key="2">
    <source>
        <dbReference type="ARBA" id="ARBA00023015"/>
    </source>
</evidence>
<dbReference type="InterPro" id="IPR001138">
    <property type="entry name" value="Zn2Cys6_DnaBD"/>
</dbReference>
<evidence type="ECO:0000256" key="4">
    <source>
        <dbReference type="ARBA" id="ARBA00023163"/>
    </source>
</evidence>
<dbReference type="GO" id="GO:0008270">
    <property type="term" value="F:zinc ion binding"/>
    <property type="evidence" value="ECO:0007669"/>
    <property type="project" value="InterPro"/>
</dbReference>
<protein>
    <recommendedName>
        <fullName evidence="7">Zn(2)-C6 fungal-type domain-containing protein</fullName>
    </recommendedName>
</protein>
<feature type="region of interest" description="Disordered" evidence="6">
    <location>
        <begin position="188"/>
        <end position="218"/>
    </location>
</feature>
<dbReference type="GO" id="GO:0000981">
    <property type="term" value="F:DNA-binding transcription factor activity, RNA polymerase II-specific"/>
    <property type="evidence" value="ECO:0007669"/>
    <property type="project" value="InterPro"/>
</dbReference>
<dbReference type="PROSITE" id="PS00463">
    <property type="entry name" value="ZN2_CY6_FUNGAL_1"/>
    <property type="match status" value="1"/>
</dbReference>
<dbReference type="CDD" id="cd00067">
    <property type="entry name" value="GAL4"/>
    <property type="match status" value="1"/>
</dbReference>
<feature type="region of interest" description="Disordered" evidence="6">
    <location>
        <begin position="145"/>
        <end position="172"/>
    </location>
</feature>
<organism evidence="8 9">
    <name type="scientific">Naematelia encephala</name>
    <dbReference type="NCBI Taxonomy" id="71784"/>
    <lineage>
        <taxon>Eukaryota</taxon>
        <taxon>Fungi</taxon>
        <taxon>Dikarya</taxon>
        <taxon>Basidiomycota</taxon>
        <taxon>Agaricomycotina</taxon>
        <taxon>Tremellomycetes</taxon>
        <taxon>Tremellales</taxon>
        <taxon>Naemateliaceae</taxon>
        <taxon>Naematelia</taxon>
    </lineage>
</organism>
<dbReference type="Proteomes" id="UP000193986">
    <property type="component" value="Unassembled WGS sequence"/>
</dbReference>
<name>A0A1Y2AW32_9TREE</name>
<dbReference type="SUPFAM" id="SSF57701">
    <property type="entry name" value="Zn2/Cys6 DNA-binding domain"/>
    <property type="match status" value="1"/>
</dbReference>
<comment type="subcellular location">
    <subcellularLocation>
        <location evidence="1">Nucleus</location>
    </subcellularLocation>
</comment>
<dbReference type="Gene3D" id="4.10.240.10">
    <property type="entry name" value="Zn(2)-C6 fungal-type DNA-binding domain"/>
    <property type="match status" value="1"/>
</dbReference>
<comment type="caution">
    <text evidence="8">The sequence shown here is derived from an EMBL/GenBank/DDBJ whole genome shotgun (WGS) entry which is preliminary data.</text>
</comment>
<keyword evidence="9" id="KW-1185">Reference proteome</keyword>
<accession>A0A1Y2AW32</accession>
<dbReference type="InterPro" id="IPR051089">
    <property type="entry name" value="prtT"/>
</dbReference>
<evidence type="ECO:0000256" key="3">
    <source>
        <dbReference type="ARBA" id="ARBA00023125"/>
    </source>
</evidence>
<feature type="domain" description="Zn(2)-C6 fungal-type" evidence="7">
    <location>
        <begin position="64"/>
        <end position="98"/>
    </location>
</feature>
<keyword evidence="3" id="KW-0238">DNA-binding</keyword>
<evidence type="ECO:0000313" key="9">
    <source>
        <dbReference type="Proteomes" id="UP000193986"/>
    </source>
</evidence>
<dbReference type="GO" id="GO:0000976">
    <property type="term" value="F:transcription cis-regulatory region binding"/>
    <property type="evidence" value="ECO:0007669"/>
    <property type="project" value="TreeGrafter"/>
</dbReference>
<dbReference type="GO" id="GO:0005634">
    <property type="term" value="C:nucleus"/>
    <property type="evidence" value="ECO:0007669"/>
    <property type="project" value="UniProtKB-SubCell"/>
</dbReference>
<dbReference type="PROSITE" id="PS50048">
    <property type="entry name" value="ZN2_CY6_FUNGAL_2"/>
    <property type="match status" value="1"/>
</dbReference>
<sequence length="652" mass="72484">MHIKYINSRRSLELPRVICLVIFLVCFLHLCQHSAYSGDRQCLPMADIISPKLPPARVVMAVRACLRCRKHKSKCVVSSNSESAKCRRCEEASAECAFAYARNDTEQSEVGRWKNGTSSLSDLERSVRDLRSRLERVETYVRERGGDLDGDGVEEFPAVSTEADSPKRSPGAFIDLVDKEDLVDAGALRFGREDRDTPPGRGLASRKRRREDSGEPEESLQQLAFEIFRKRCIISVPFIDPDSPSYNPTSVRSRSLLLYWAILAVASREAAELQSLHSYARPRAVEGARQTLEGRAPSIDDFIGYCIVQIWLSPIRPPGHLVGMAIELGLHASCKLPINEDTLERMRLWCFTVVFDRISSLGTGKPPICPLGDVLDQCSTININSTPQRLVRDTRIMVQGELTAILCKEALRSDTVYDRGQSPNGPHFLQQKNNAIDQWLVRWLPWANSSDNGEGVFTPHAALLLQHSFAKLHVNLRALQGLKGNESVTSEQLVSASTAVTHAQELLRISLRYFKAPVICYTSETTHLHITFAAVFLLKIMRLLPTSFDNEGILNQVRATVTLLSHVRGKYHAECLQVMVDHVSTKILRPAAQTTVHAAVPAAQPDQLTTQLGFPDGWEDAMTGSNFFGWDASTLLGGQGGNSFSLFGDYLS</sequence>
<gene>
    <name evidence="8" type="ORF">BCR39DRAFT_540190</name>
</gene>
<dbReference type="CDD" id="cd12148">
    <property type="entry name" value="fungal_TF_MHR"/>
    <property type="match status" value="1"/>
</dbReference>
<reference evidence="8 9" key="1">
    <citation type="submission" date="2016-07" db="EMBL/GenBank/DDBJ databases">
        <title>Pervasive Adenine N6-methylation of Active Genes in Fungi.</title>
        <authorList>
            <consortium name="DOE Joint Genome Institute"/>
            <person name="Mondo S.J."/>
            <person name="Dannebaum R.O."/>
            <person name="Kuo R.C."/>
            <person name="Labutti K."/>
            <person name="Haridas S."/>
            <person name="Kuo A."/>
            <person name="Salamov A."/>
            <person name="Ahrendt S.R."/>
            <person name="Lipzen A."/>
            <person name="Sullivan W."/>
            <person name="Andreopoulos W.B."/>
            <person name="Clum A."/>
            <person name="Lindquist E."/>
            <person name="Daum C."/>
            <person name="Ramamoorthy G.K."/>
            <person name="Gryganskyi A."/>
            <person name="Culley D."/>
            <person name="Magnuson J.K."/>
            <person name="James T.Y."/>
            <person name="O'Malley M.A."/>
            <person name="Stajich J.E."/>
            <person name="Spatafora J.W."/>
            <person name="Visel A."/>
            <person name="Grigoriev I.V."/>
        </authorList>
    </citation>
    <scope>NUCLEOTIDE SEQUENCE [LARGE SCALE GENOMIC DNA]</scope>
    <source>
        <strain evidence="8 9">68-887.2</strain>
    </source>
</reference>
<dbReference type="PANTHER" id="PTHR31845:SF17">
    <property type="entry name" value="ZN(II)2CYS6 TRANSCRIPTION FACTOR (EUROFUNG)"/>
    <property type="match status" value="1"/>
</dbReference>
<evidence type="ECO:0000313" key="8">
    <source>
        <dbReference type="EMBL" id="ORY26778.1"/>
    </source>
</evidence>
<dbReference type="OrthoDB" id="2535045at2759"/>
<dbReference type="InParanoid" id="A0A1Y2AW32"/>
<dbReference type="AlphaFoldDB" id="A0A1Y2AW32"/>
<keyword evidence="5" id="KW-0539">Nucleus</keyword>
<keyword evidence="4" id="KW-0804">Transcription</keyword>